<dbReference type="AlphaFoldDB" id="A0A4P6JLT2"/>
<dbReference type="RefSeq" id="WP_129886639.1">
    <property type="nucleotide sequence ID" value="NZ_CP035758.1"/>
</dbReference>
<dbReference type="PANTHER" id="PTHR36437">
    <property type="entry name" value="GLYOXALASE/BLEOMYCIN RESISTANCE PROTEIN/DIOXYGENASE"/>
    <property type="match status" value="1"/>
</dbReference>
<dbReference type="SUPFAM" id="SSF54593">
    <property type="entry name" value="Glyoxalase/Bleomycin resistance protein/Dihydroxybiphenyl dioxygenase"/>
    <property type="match status" value="1"/>
</dbReference>
<dbReference type="InterPro" id="IPR037523">
    <property type="entry name" value="VOC_core"/>
</dbReference>
<name>A0A4P6JLT2_KTERU</name>
<sequence>MIEKIATVGIYVADQKAAASFWTEQVGFAVYRNEAMGPMASWLEVGPAGGQSCLVIYPKQMMQDWQERKPSIVFECADIHVTYQELTRRGVKFSEPPKDMGFGTFATFEDPDGNEFGLRGN</sequence>
<dbReference type="InterPro" id="IPR029068">
    <property type="entry name" value="Glyas_Bleomycin-R_OHBP_Dase"/>
</dbReference>
<dbReference type="KEGG" id="kbs:EPA93_08495"/>
<dbReference type="PROSITE" id="PS51819">
    <property type="entry name" value="VOC"/>
    <property type="match status" value="1"/>
</dbReference>
<evidence type="ECO:0000313" key="2">
    <source>
        <dbReference type="EMBL" id="QBD76043.1"/>
    </source>
</evidence>
<dbReference type="Proteomes" id="UP000290365">
    <property type="component" value="Chromosome"/>
</dbReference>
<dbReference type="Pfam" id="PF00903">
    <property type="entry name" value="Glyoxalase"/>
    <property type="match status" value="1"/>
</dbReference>
<organism evidence="2 3">
    <name type="scientific">Ktedonosporobacter rubrisoli</name>
    <dbReference type="NCBI Taxonomy" id="2509675"/>
    <lineage>
        <taxon>Bacteria</taxon>
        <taxon>Bacillati</taxon>
        <taxon>Chloroflexota</taxon>
        <taxon>Ktedonobacteria</taxon>
        <taxon>Ktedonobacterales</taxon>
        <taxon>Ktedonosporobacteraceae</taxon>
        <taxon>Ktedonosporobacter</taxon>
    </lineage>
</organism>
<accession>A0A4P6JLT2</accession>
<dbReference type="InterPro" id="IPR004360">
    <property type="entry name" value="Glyas_Fos-R_dOase_dom"/>
</dbReference>
<gene>
    <name evidence="2" type="ORF">EPA93_08495</name>
</gene>
<evidence type="ECO:0000313" key="3">
    <source>
        <dbReference type="Proteomes" id="UP000290365"/>
    </source>
</evidence>
<keyword evidence="3" id="KW-1185">Reference proteome</keyword>
<protein>
    <submittedName>
        <fullName evidence="2">VOC family protein</fullName>
    </submittedName>
</protein>
<dbReference type="Gene3D" id="3.10.180.10">
    <property type="entry name" value="2,3-Dihydroxybiphenyl 1,2-Dioxygenase, domain 1"/>
    <property type="match status" value="1"/>
</dbReference>
<dbReference type="EMBL" id="CP035758">
    <property type="protein sequence ID" value="QBD76043.1"/>
    <property type="molecule type" value="Genomic_DNA"/>
</dbReference>
<dbReference type="PANTHER" id="PTHR36437:SF2">
    <property type="entry name" value="GLYOXALASE_BLEOMYCIN RESISTANCE PROTEIN_DIOXYGENASE"/>
    <property type="match status" value="1"/>
</dbReference>
<reference evidence="2 3" key="1">
    <citation type="submission" date="2019-01" db="EMBL/GenBank/DDBJ databases">
        <title>Ktedonosporobacter rubrisoli SCAWS-G2.</title>
        <authorList>
            <person name="Huang Y."/>
            <person name="Yan B."/>
        </authorList>
    </citation>
    <scope>NUCLEOTIDE SEQUENCE [LARGE SCALE GENOMIC DNA]</scope>
    <source>
        <strain evidence="2 3">SCAWS-G2</strain>
    </source>
</reference>
<evidence type="ECO:0000259" key="1">
    <source>
        <dbReference type="PROSITE" id="PS51819"/>
    </source>
</evidence>
<dbReference type="OrthoDB" id="9796521at2"/>
<feature type="domain" description="VOC" evidence="1">
    <location>
        <begin position="4"/>
        <end position="121"/>
    </location>
</feature>
<proteinExistence type="predicted"/>